<sequence length="164" mass="18522">MYTRLSKIVMVLSFALYASLVVFNNLTDYNSNFFITVHVLLMDTTFPDNQGRWRAIESPFLHHAAYGLIIVTEILIAGLCWLGGLRLCQNIRNPSSFNQAKSMAILGLTLGFFLWFTGFMAIGGEWFLMWQSEVANGQQAAFRLVMITAATLIYLTQPDADRHS</sequence>
<gene>
    <name evidence="2" type="ORF">C7H79_07315</name>
</gene>
<protein>
    <recommendedName>
        <fullName evidence="4">Small integral membrane protein</fullName>
    </recommendedName>
</protein>
<keyword evidence="3" id="KW-1185">Reference proteome</keyword>
<dbReference type="OrthoDB" id="7618855at2"/>
<feature type="transmembrane region" description="Helical" evidence="1">
    <location>
        <begin position="64"/>
        <end position="84"/>
    </location>
</feature>
<feature type="transmembrane region" description="Helical" evidence="1">
    <location>
        <begin position="140"/>
        <end position="156"/>
    </location>
</feature>
<feature type="transmembrane region" description="Helical" evidence="1">
    <location>
        <begin position="7"/>
        <end position="26"/>
    </location>
</feature>
<dbReference type="Proteomes" id="UP000241912">
    <property type="component" value="Unassembled WGS sequence"/>
</dbReference>
<dbReference type="EMBL" id="PXXU01000017">
    <property type="protein sequence ID" value="PSJ17592.1"/>
    <property type="molecule type" value="Genomic_DNA"/>
</dbReference>
<proteinExistence type="predicted"/>
<evidence type="ECO:0008006" key="4">
    <source>
        <dbReference type="Google" id="ProtNLM"/>
    </source>
</evidence>
<evidence type="ECO:0000256" key="1">
    <source>
        <dbReference type="SAM" id="Phobius"/>
    </source>
</evidence>
<keyword evidence="1" id="KW-1133">Transmembrane helix</keyword>
<dbReference type="AlphaFoldDB" id="A0A2P7NVU5"/>
<comment type="caution">
    <text evidence="2">The sequence shown here is derived from an EMBL/GenBank/DDBJ whole genome shotgun (WGS) entry which is preliminary data.</text>
</comment>
<evidence type="ECO:0000313" key="3">
    <source>
        <dbReference type="Proteomes" id="UP000241912"/>
    </source>
</evidence>
<name>A0A2P7NVU5_9PROT</name>
<keyword evidence="1" id="KW-0812">Transmembrane</keyword>
<keyword evidence="1" id="KW-0472">Membrane</keyword>
<evidence type="ECO:0000313" key="2">
    <source>
        <dbReference type="EMBL" id="PSJ17592.1"/>
    </source>
</evidence>
<dbReference type="RefSeq" id="WP_106706636.1">
    <property type="nucleotide sequence ID" value="NZ_PXXU01000017.1"/>
</dbReference>
<organism evidence="2 3">
    <name type="scientific">Nitrosomonas supralitoralis</name>
    <dbReference type="NCBI Taxonomy" id="2116706"/>
    <lineage>
        <taxon>Bacteria</taxon>
        <taxon>Pseudomonadati</taxon>
        <taxon>Pseudomonadota</taxon>
        <taxon>Betaproteobacteria</taxon>
        <taxon>Nitrosomonadales</taxon>
        <taxon>Nitrosomonadaceae</taxon>
        <taxon>Nitrosomonas</taxon>
    </lineage>
</organism>
<reference evidence="2 3" key="1">
    <citation type="submission" date="2018-03" db="EMBL/GenBank/DDBJ databases">
        <title>Draft genome of Nitrosomonas supralitoralis APG5.</title>
        <authorList>
            <person name="Urakawa H."/>
            <person name="Lopez J.V."/>
        </authorList>
    </citation>
    <scope>NUCLEOTIDE SEQUENCE [LARGE SCALE GENOMIC DNA]</scope>
    <source>
        <strain evidence="2 3">APG5</strain>
    </source>
</reference>
<accession>A0A2P7NVU5</accession>
<dbReference type="Pfam" id="PF09933">
    <property type="entry name" value="DUF2165"/>
    <property type="match status" value="1"/>
</dbReference>
<dbReference type="InterPro" id="IPR018681">
    <property type="entry name" value="DUF2165_transmembrane"/>
</dbReference>
<feature type="transmembrane region" description="Helical" evidence="1">
    <location>
        <begin position="105"/>
        <end position="128"/>
    </location>
</feature>